<dbReference type="SUPFAM" id="SSF56672">
    <property type="entry name" value="DNA/RNA polymerases"/>
    <property type="match status" value="1"/>
</dbReference>
<dbReference type="OMA" id="SWTTISH"/>
<accession>V4LXY7</accession>
<organism evidence="2 3">
    <name type="scientific">Eutrema salsugineum</name>
    <name type="common">Saltwater cress</name>
    <name type="synonym">Sisymbrium salsugineum</name>
    <dbReference type="NCBI Taxonomy" id="72664"/>
    <lineage>
        <taxon>Eukaryota</taxon>
        <taxon>Viridiplantae</taxon>
        <taxon>Streptophyta</taxon>
        <taxon>Embryophyta</taxon>
        <taxon>Tracheophyta</taxon>
        <taxon>Spermatophyta</taxon>
        <taxon>Magnoliopsida</taxon>
        <taxon>eudicotyledons</taxon>
        <taxon>Gunneridae</taxon>
        <taxon>Pentapetalae</taxon>
        <taxon>rosids</taxon>
        <taxon>malvids</taxon>
        <taxon>Brassicales</taxon>
        <taxon>Brassicaceae</taxon>
        <taxon>Eutremeae</taxon>
        <taxon>Eutrema</taxon>
    </lineage>
</organism>
<dbReference type="InterPro" id="IPR021109">
    <property type="entry name" value="Peptidase_aspartic_dom_sf"/>
</dbReference>
<feature type="compositionally biased region" description="Polar residues" evidence="1">
    <location>
        <begin position="508"/>
        <end position="531"/>
    </location>
</feature>
<dbReference type="SUPFAM" id="SSF57756">
    <property type="entry name" value="Retrovirus zinc finger-like domains"/>
    <property type="match status" value="1"/>
</dbReference>
<dbReference type="PANTHER" id="PTHR48435">
    <property type="entry name" value="POLYPROTEIN"/>
    <property type="match status" value="1"/>
</dbReference>
<dbReference type="KEGG" id="eus:EUTSA_v10028029mg"/>
<dbReference type="EMBL" id="KI517416">
    <property type="protein sequence ID" value="ESQ47392.1"/>
    <property type="molecule type" value="Genomic_DNA"/>
</dbReference>
<dbReference type="GO" id="GO:0008270">
    <property type="term" value="F:zinc ion binding"/>
    <property type="evidence" value="ECO:0007669"/>
    <property type="project" value="InterPro"/>
</dbReference>
<feature type="region of interest" description="Disordered" evidence="1">
    <location>
        <begin position="458"/>
        <end position="487"/>
    </location>
</feature>
<proteinExistence type="predicted"/>
<dbReference type="InterPro" id="IPR036875">
    <property type="entry name" value="Znf_CCHC_sf"/>
</dbReference>
<dbReference type="Gene3D" id="4.10.60.10">
    <property type="entry name" value="Zinc finger, CCHC-type"/>
    <property type="match status" value="1"/>
</dbReference>
<evidence type="ECO:0000256" key="1">
    <source>
        <dbReference type="SAM" id="MobiDB-lite"/>
    </source>
</evidence>
<evidence type="ECO:0000313" key="3">
    <source>
        <dbReference type="Proteomes" id="UP000030689"/>
    </source>
</evidence>
<protein>
    <submittedName>
        <fullName evidence="2">Uncharacterized protein</fullName>
    </submittedName>
</protein>
<keyword evidence="3" id="KW-1185">Reference proteome</keyword>
<name>V4LXY7_EUTSA</name>
<dbReference type="Gene3D" id="3.10.10.10">
    <property type="entry name" value="HIV Type 1 Reverse Transcriptase, subunit A, domain 1"/>
    <property type="match status" value="1"/>
</dbReference>
<dbReference type="PANTHER" id="PTHR48435:SF1">
    <property type="entry name" value="POLYPROTEIN"/>
    <property type="match status" value="1"/>
</dbReference>
<dbReference type="GO" id="GO:0003676">
    <property type="term" value="F:nucleic acid binding"/>
    <property type="evidence" value="ECO:0007669"/>
    <property type="project" value="InterPro"/>
</dbReference>
<dbReference type="Gramene" id="ESQ47392">
    <property type="protein sequence ID" value="ESQ47392"/>
    <property type="gene ID" value="EUTSA_v10028029mg"/>
</dbReference>
<dbReference type="InterPro" id="IPR043128">
    <property type="entry name" value="Rev_trsase/Diguanyl_cyclase"/>
</dbReference>
<sequence length="1145" mass="131644">MRCESSVGQKNLCIISVQQLEVISPLVPYFAFEETAFAQVIKQVFGPSKHAARELILASQMEQHLVPETETEQMIPLHFNEGMVHQWKTHGYTHLHYGAIREELVKLLPESWVTNYEKLHESSVLIKSVDSSIYKRKDGAIEISFKQQDGEKSRHPAFCAEINAISPAEEVQPLKQYLPGVPINKFNAAGDPIYALSDETGHKFFDVCDCDYCLMSSSDEEEKPSRRKKKSSQQILKERYESGDPEVGLLGEPMGKEFEYYVLYSNGSTPPTPDNEDVRTCYMFGSSSSQEPTFPTREFEEGNIRHSWKIRNPNVKNPYGTAKQVSAAEATLNWQSENAMVQNHLLSQIDRKVSILDLSIKEINKMISSLHQELLHLATTVSTTSPLMYQKESELRSLKTQLQSLQNQPKTQTPMPYDLFTPYPIYSPPAMTQTQPLSFSHDPSIFGSSSFLPTRIKEQRPAKKKHPTVPKETPKISAPENTKTTSPEKGEAQFMVEHAKNPISTSLEQVAEQTKPPKQQRSAKSLMTLQESSDEEFIIPNFMMAEPTVEEEDMESDGGNISEDRREPQRPQTPPDWNPRSHTDSHSGFSFDNVPPSKWRDKIYEMHAWLTEQLLNPGATLPTVIDKIISKFHGRLRQWWISLGDYRQLQIRQSQSVDTVIGHIHNEFLGTWDHYTIQAREEYMSMRCCSFKRKDLEKHYERMSKRFYLQEQGKLLGRACDRPELSIKCKTKSVDVLRAINRRKIQKQMAKEKWKFFRRKKQRGNTKSDRCYIWKKKGHYEKQCPNKKKRDNLFGYLAQVEDIDDSDMESIFTLDDEPTDDTVLAMGIEHDDEFSEESETEEEEDAEDQFMLFDLYTLDSCKVEESKEADLAYLSQPAPNAKIYIFPTKYDKPIPVIAFFDTGAASSIIKPDILPSTHWDRCSVAFKAANGQIFHISLISKPIHIQLLLGYMVKSKVYGSGLPGKDFILGSDILHSFKSVSWHPKGLKHKNHMLSWTTISHFYPMELLNPIKEEITKTSCASSHSEFLTKCSSPLWQNPDFFISLPFKKNEDINPTKASHPGMKPDHYTLALEEVNPLQKEGLIEKTTSPWACEAFYVNKRAEQVREKLRLVINYQPLNHFLADDKFPLQKREVLFQRLPQAQVF</sequence>
<dbReference type="Proteomes" id="UP000030689">
    <property type="component" value="Unassembled WGS sequence"/>
</dbReference>
<dbReference type="Gene3D" id="3.30.70.270">
    <property type="match status" value="1"/>
</dbReference>
<dbReference type="AlphaFoldDB" id="V4LXY7"/>
<gene>
    <name evidence="2" type="ORF">EUTSA_v10028029mg</name>
</gene>
<dbReference type="InterPro" id="IPR043502">
    <property type="entry name" value="DNA/RNA_pol_sf"/>
</dbReference>
<dbReference type="eggNOG" id="ENOG502SPEZ">
    <property type="taxonomic scope" value="Eukaryota"/>
</dbReference>
<dbReference type="SUPFAM" id="SSF50630">
    <property type="entry name" value="Acid proteases"/>
    <property type="match status" value="1"/>
</dbReference>
<feature type="region of interest" description="Disordered" evidence="1">
    <location>
        <begin position="508"/>
        <end position="535"/>
    </location>
</feature>
<evidence type="ECO:0000313" key="2">
    <source>
        <dbReference type="EMBL" id="ESQ47392.1"/>
    </source>
</evidence>
<reference evidence="2 3" key="1">
    <citation type="journal article" date="2013" name="Front. Plant Sci.">
        <title>The Reference Genome of the Halophytic Plant Eutrema salsugineum.</title>
        <authorList>
            <person name="Yang R."/>
            <person name="Jarvis D.E."/>
            <person name="Chen H."/>
            <person name="Beilstein M.A."/>
            <person name="Grimwood J."/>
            <person name="Jenkins J."/>
            <person name="Shu S."/>
            <person name="Prochnik S."/>
            <person name="Xin M."/>
            <person name="Ma C."/>
            <person name="Schmutz J."/>
            <person name="Wing R.A."/>
            <person name="Mitchell-Olds T."/>
            <person name="Schumaker K.S."/>
            <person name="Wang X."/>
        </authorList>
    </citation>
    <scope>NUCLEOTIDE SEQUENCE [LARGE SCALE GENOMIC DNA]</scope>
</reference>
<feature type="region of interest" description="Disordered" evidence="1">
    <location>
        <begin position="549"/>
        <end position="593"/>
    </location>
</feature>
<dbReference type="InterPro" id="IPR053098">
    <property type="entry name" value="Petuviruses_polyprotein"/>
</dbReference>